<dbReference type="Proteomes" id="UP000638353">
    <property type="component" value="Unassembled WGS sequence"/>
</dbReference>
<accession>A0A919CA76</accession>
<reference evidence="1" key="1">
    <citation type="journal article" date="2014" name="Int. J. Syst. Evol. Microbiol.">
        <title>Complete genome sequence of Corynebacterium casei LMG S-19264T (=DSM 44701T), isolated from a smear-ripened cheese.</title>
        <authorList>
            <consortium name="US DOE Joint Genome Institute (JGI-PGF)"/>
            <person name="Walter F."/>
            <person name="Albersmeier A."/>
            <person name="Kalinowski J."/>
            <person name="Ruckert C."/>
        </authorList>
    </citation>
    <scope>NUCLEOTIDE SEQUENCE</scope>
    <source>
        <strain evidence="1">JCM 4637</strain>
    </source>
</reference>
<organism evidence="1 2">
    <name type="scientific">Streptomyces finlayi</name>
    <dbReference type="NCBI Taxonomy" id="67296"/>
    <lineage>
        <taxon>Bacteria</taxon>
        <taxon>Bacillati</taxon>
        <taxon>Actinomycetota</taxon>
        <taxon>Actinomycetes</taxon>
        <taxon>Kitasatosporales</taxon>
        <taxon>Streptomycetaceae</taxon>
        <taxon>Streptomyces</taxon>
    </lineage>
</organism>
<sequence length="307" mass="33509">MALDAATSSVIDAYAPREASAVWDVVAPLVRAVVAATAARVPYSVEDLLHVVARLATWAEGRGVVRDPAAWLRDETIDAFVLTGCTGLTPNTLRTYRSWLRQVRAVLVWEDDGSSEPLRLSAPPAPAAPYEVDELAQLRSWAEQLRPRPQSNALALLALGDGMGLAPGEVSRLRGSHLRCTRSGTCVLDAAVFGRLVVARAEWEDTLTGLARQAGDDFLFRPGHRDPPPDNLIASWTWQHRPEAPLPGLNARRLRASWIVSLLRRRIDAGVIATAAGLASTAPLARYQHFVPPPNMQETVRLLRGHR</sequence>
<dbReference type="AlphaFoldDB" id="A0A919CA76"/>
<evidence type="ECO:0000313" key="1">
    <source>
        <dbReference type="EMBL" id="GHC94386.1"/>
    </source>
</evidence>
<name>A0A919CA76_9ACTN</name>
<dbReference type="RefSeq" id="WP_189824262.1">
    <property type="nucleotide sequence ID" value="NZ_BMVC01000006.1"/>
</dbReference>
<dbReference type="SUPFAM" id="SSF56349">
    <property type="entry name" value="DNA breaking-rejoining enzymes"/>
    <property type="match status" value="1"/>
</dbReference>
<reference evidence="1" key="2">
    <citation type="submission" date="2020-09" db="EMBL/GenBank/DDBJ databases">
        <authorList>
            <person name="Sun Q."/>
            <person name="Ohkuma M."/>
        </authorList>
    </citation>
    <scope>NUCLEOTIDE SEQUENCE</scope>
    <source>
        <strain evidence="1">JCM 4637</strain>
    </source>
</reference>
<protein>
    <submittedName>
        <fullName evidence="1">Uncharacterized protein</fullName>
    </submittedName>
</protein>
<dbReference type="InterPro" id="IPR011010">
    <property type="entry name" value="DNA_brk_join_enz"/>
</dbReference>
<proteinExistence type="predicted"/>
<gene>
    <name evidence="1" type="ORF">GCM10010334_32310</name>
</gene>
<dbReference type="EMBL" id="BMVC01000006">
    <property type="protein sequence ID" value="GHC94386.1"/>
    <property type="molecule type" value="Genomic_DNA"/>
</dbReference>
<comment type="caution">
    <text evidence="1">The sequence shown here is derived from an EMBL/GenBank/DDBJ whole genome shotgun (WGS) entry which is preliminary data.</text>
</comment>
<evidence type="ECO:0000313" key="2">
    <source>
        <dbReference type="Proteomes" id="UP000638353"/>
    </source>
</evidence>
<dbReference type="GO" id="GO:0003677">
    <property type="term" value="F:DNA binding"/>
    <property type="evidence" value="ECO:0007669"/>
    <property type="project" value="InterPro"/>
</dbReference>